<gene>
    <name evidence="2" type="ORF">J5V16_02535</name>
</gene>
<proteinExistence type="predicted"/>
<evidence type="ECO:0000313" key="2">
    <source>
        <dbReference type="EMBL" id="MBO3731681.1"/>
    </source>
</evidence>
<keyword evidence="3" id="KW-1185">Reference proteome</keyword>
<feature type="domain" description="Polymerase nucleotidyl transferase" evidence="1">
    <location>
        <begin position="13"/>
        <end position="68"/>
    </location>
</feature>
<dbReference type="Pfam" id="PF01909">
    <property type="entry name" value="NTP_transf_2"/>
    <property type="match status" value="1"/>
</dbReference>
<accession>A0ABS3TZN1</accession>
<comment type="caution">
    <text evidence="2">The sequence shown here is derived from an EMBL/GenBank/DDBJ whole genome shotgun (WGS) entry which is preliminary data.</text>
</comment>
<evidence type="ECO:0000313" key="3">
    <source>
        <dbReference type="Proteomes" id="UP000681341"/>
    </source>
</evidence>
<name>A0ABS3TZN1_9ACTN</name>
<dbReference type="InterPro" id="IPR043519">
    <property type="entry name" value="NT_sf"/>
</dbReference>
<dbReference type="CDD" id="cd05403">
    <property type="entry name" value="NT_KNTase_like"/>
    <property type="match status" value="1"/>
</dbReference>
<dbReference type="EMBL" id="JAGFNP010000001">
    <property type="protein sequence ID" value="MBO3731681.1"/>
    <property type="molecule type" value="Genomic_DNA"/>
</dbReference>
<dbReference type="Proteomes" id="UP000681341">
    <property type="component" value="Unassembled WGS sequence"/>
</dbReference>
<reference evidence="2 3" key="1">
    <citation type="submission" date="2021-03" db="EMBL/GenBank/DDBJ databases">
        <title>Glycomyces sp. nov., a novel actinomycete isolated from soil.</title>
        <authorList>
            <person name="Yang X."/>
            <person name="Xu X."/>
        </authorList>
    </citation>
    <scope>NUCLEOTIDE SEQUENCE [LARGE SCALE GENOMIC DNA]</scope>
    <source>
        <strain evidence="2 3">NEAU-S30</strain>
    </source>
</reference>
<evidence type="ECO:0000259" key="1">
    <source>
        <dbReference type="Pfam" id="PF01909"/>
    </source>
</evidence>
<dbReference type="Gene3D" id="3.30.460.10">
    <property type="entry name" value="Beta Polymerase, domain 2"/>
    <property type="match status" value="1"/>
</dbReference>
<sequence>MFTVSDRERLREELIDTARKDEEVIGAALVGSAATGREDAWSDIDLMLQTRDGTDPGAVAERWTADFYTRHGAVHHLDVYAGEVLYRVFLLESSLQVDVSFWPHDQFRGTEPGFKVVFGTPNPPTEPKAPDPVQMIGMGWLYALHARSAVARERHWQATIMLDHLRDELLALACVRHGLNHRHGREADRLPPEVLDPLHRARAVSIDSQELIRSKRALLDCFAAEVALHDQALADRLQPALNQLAN</sequence>
<protein>
    <submittedName>
        <fullName evidence="2">Nucleotidyltransferase domain-containing protein</fullName>
    </submittedName>
</protein>
<dbReference type="SUPFAM" id="SSF81301">
    <property type="entry name" value="Nucleotidyltransferase"/>
    <property type="match status" value="1"/>
</dbReference>
<dbReference type="RefSeq" id="WP_208494373.1">
    <property type="nucleotide sequence ID" value="NZ_JAGFNP010000001.1"/>
</dbReference>
<dbReference type="InterPro" id="IPR002934">
    <property type="entry name" value="Polymerase_NTP_transf_dom"/>
</dbReference>
<organism evidence="2 3">
    <name type="scientific">Glycomyces niveus</name>
    <dbReference type="NCBI Taxonomy" id="2820287"/>
    <lineage>
        <taxon>Bacteria</taxon>
        <taxon>Bacillati</taxon>
        <taxon>Actinomycetota</taxon>
        <taxon>Actinomycetes</taxon>
        <taxon>Glycomycetales</taxon>
        <taxon>Glycomycetaceae</taxon>
        <taxon>Glycomyces</taxon>
    </lineage>
</organism>